<dbReference type="EMBL" id="LRDH01000115">
    <property type="protein sequence ID" value="PPV13927.1"/>
    <property type="molecule type" value="Genomic_DNA"/>
</dbReference>
<dbReference type="SMART" id="SM00530">
    <property type="entry name" value="HTH_XRE"/>
    <property type="match status" value="1"/>
</dbReference>
<dbReference type="InterPro" id="IPR011990">
    <property type="entry name" value="TPR-like_helical_dom_sf"/>
</dbReference>
<comment type="caution">
    <text evidence="2">The sequence shown here is derived from an EMBL/GenBank/DDBJ whole genome shotgun (WGS) entry which is preliminary data.</text>
</comment>
<evidence type="ECO:0000313" key="2">
    <source>
        <dbReference type="EMBL" id="PPV13927.1"/>
    </source>
</evidence>
<feature type="domain" description="HTH cro/C1-type" evidence="1">
    <location>
        <begin position="21"/>
        <end position="74"/>
    </location>
</feature>
<dbReference type="Proteomes" id="UP000238081">
    <property type="component" value="Unassembled WGS sequence"/>
</dbReference>
<dbReference type="SUPFAM" id="SSF47413">
    <property type="entry name" value="lambda repressor-like DNA-binding domains"/>
    <property type="match status" value="1"/>
</dbReference>
<organism evidence="2 3">
    <name type="scientific">Clostridium butyricum</name>
    <dbReference type="NCBI Taxonomy" id="1492"/>
    <lineage>
        <taxon>Bacteria</taxon>
        <taxon>Bacillati</taxon>
        <taxon>Bacillota</taxon>
        <taxon>Clostridia</taxon>
        <taxon>Eubacteriales</taxon>
        <taxon>Clostridiaceae</taxon>
        <taxon>Clostridium</taxon>
    </lineage>
</organism>
<protein>
    <submittedName>
        <fullName evidence="2">DNA-binding protein</fullName>
    </submittedName>
</protein>
<dbReference type="InterPro" id="IPR019734">
    <property type="entry name" value="TPR_rpt"/>
</dbReference>
<dbReference type="SUPFAM" id="SSF48452">
    <property type="entry name" value="TPR-like"/>
    <property type="match status" value="1"/>
</dbReference>
<dbReference type="RefSeq" id="WP_043666381.1">
    <property type="nucleotide sequence ID" value="NZ_JSEG01000023.1"/>
</dbReference>
<dbReference type="Pfam" id="PF13181">
    <property type="entry name" value="TPR_8"/>
    <property type="match status" value="2"/>
</dbReference>
<dbReference type="AlphaFoldDB" id="A0A2S7F916"/>
<sequence>MDHTTVINEKIYDMNFLAAWIKYTRIKKHYSQEALCHGICSISHLSYFENGKKPLRPEIIQLLLQRLSLNLNDNLTNIGHIRQKFNTMTSYIETFDHKGAKKIYDELIAIEQILSTSPYYIEFQIYTLIYNTFVINDKYDDLKNNVEMLDKIADALSNELKSIYFLVSGKLMINTELNEQGLERLQTSRKIKETTWINYTLGRACCFSNSSSKGTYYLEKALVNYENSGLYLNAIWCHNYLGVCYSNLKLYKSAKKHFNAALTSAKHFQFDDLLSHIYTSISDLYLNKGDYEKCIEWSLIGMNYTCRHNICVYNYILANINLKQYDSCDIMFEKYLNEDIQNKFSYSILYFLYLVVHHFDDELFYNEIKNNLLPYFESIKRLDIVRDVKLKFIEYLENHRKYKEANQLYKELLSETM</sequence>
<proteinExistence type="predicted"/>
<dbReference type="GO" id="GO:0003677">
    <property type="term" value="F:DNA binding"/>
    <property type="evidence" value="ECO:0007669"/>
    <property type="project" value="UniProtKB-KW"/>
</dbReference>
<accession>A0A2S7F916</accession>
<gene>
    <name evidence="2" type="ORF">AWN73_15395</name>
</gene>
<name>A0A2S7F916_CLOBU</name>
<dbReference type="Gene3D" id="1.10.260.40">
    <property type="entry name" value="lambda repressor-like DNA-binding domains"/>
    <property type="match status" value="1"/>
</dbReference>
<dbReference type="Gene3D" id="1.25.40.10">
    <property type="entry name" value="Tetratricopeptide repeat domain"/>
    <property type="match status" value="1"/>
</dbReference>
<dbReference type="InterPro" id="IPR001387">
    <property type="entry name" value="Cro/C1-type_HTH"/>
</dbReference>
<dbReference type="InterPro" id="IPR010982">
    <property type="entry name" value="Lambda_DNA-bd_dom_sf"/>
</dbReference>
<evidence type="ECO:0000313" key="3">
    <source>
        <dbReference type="Proteomes" id="UP000238081"/>
    </source>
</evidence>
<keyword evidence="2" id="KW-0238">DNA-binding</keyword>
<evidence type="ECO:0000259" key="1">
    <source>
        <dbReference type="PROSITE" id="PS50943"/>
    </source>
</evidence>
<reference evidence="2 3" key="1">
    <citation type="submission" date="2016-01" db="EMBL/GenBank/DDBJ databases">
        <title>Characterization of the Clostridium difficile lineages that are prevalent in Hong Kong and China.</title>
        <authorList>
            <person name="Kwok J.S.-L."/>
            <person name="Lam W.-Y."/>
            <person name="Ip M."/>
            <person name="Chan T.-F."/>
            <person name="Hawkey P.M."/>
            <person name="Tsui S.K.-W."/>
        </authorList>
    </citation>
    <scope>NUCLEOTIDE SEQUENCE [LARGE SCALE GENOMIC DNA]</scope>
    <source>
        <strain evidence="2 3">300064</strain>
    </source>
</reference>
<dbReference type="PROSITE" id="PS50943">
    <property type="entry name" value="HTH_CROC1"/>
    <property type="match status" value="1"/>
</dbReference>